<feature type="compositionally biased region" description="Polar residues" evidence="1">
    <location>
        <begin position="1"/>
        <end position="13"/>
    </location>
</feature>
<keyword evidence="3" id="KW-1185">Reference proteome</keyword>
<proteinExistence type="predicted"/>
<dbReference type="AlphaFoldDB" id="A0A1H9TSJ2"/>
<dbReference type="EMBL" id="FOFR01000019">
    <property type="protein sequence ID" value="SER99951.1"/>
    <property type="molecule type" value="Genomic_DNA"/>
</dbReference>
<name>A0A1H9TSJ2_9PSEU</name>
<dbReference type="Proteomes" id="UP000199352">
    <property type="component" value="Unassembled WGS sequence"/>
</dbReference>
<sequence length="51" mass="5384">MNEEQQPQSQVAQPETPAGETSPAAQEMPSAVTPQTRVGGHKVGLALELEQ</sequence>
<organism evidence="2 3">
    <name type="scientific">Lentzea xinjiangensis</name>
    <dbReference type="NCBI Taxonomy" id="402600"/>
    <lineage>
        <taxon>Bacteria</taxon>
        <taxon>Bacillati</taxon>
        <taxon>Actinomycetota</taxon>
        <taxon>Actinomycetes</taxon>
        <taxon>Pseudonocardiales</taxon>
        <taxon>Pseudonocardiaceae</taxon>
        <taxon>Lentzea</taxon>
    </lineage>
</organism>
<evidence type="ECO:0000313" key="3">
    <source>
        <dbReference type="Proteomes" id="UP000199352"/>
    </source>
</evidence>
<feature type="region of interest" description="Disordered" evidence="1">
    <location>
        <begin position="1"/>
        <end position="51"/>
    </location>
</feature>
<evidence type="ECO:0000313" key="2">
    <source>
        <dbReference type="EMBL" id="SER99951.1"/>
    </source>
</evidence>
<accession>A0A1H9TSJ2</accession>
<reference evidence="3" key="1">
    <citation type="submission" date="2016-10" db="EMBL/GenBank/DDBJ databases">
        <authorList>
            <person name="Varghese N."/>
            <person name="Submissions S."/>
        </authorList>
    </citation>
    <scope>NUCLEOTIDE SEQUENCE [LARGE SCALE GENOMIC DNA]</scope>
    <source>
        <strain evidence="3">CGMCC 4.3525</strain>
    </source>
</reference>
<gene>
    <name evidence="2" type="ORF">SAMN05216188_11936</name>
</gene>
<evidence type="ECO:0000256" key="1">
    <source>
        <dbReference type="SAM" id="MobiDB-lite"/>
    </source>
</evidence>
<protein>
    <submittedName>
        <fullName evidence="2">Uncharacterized protein</fullName>
    </submittedName>
</protein>